<dbReference type="PROSITE" id="PS50118">
    <property type="entry name" value="HMG_BOX_2"/>
    <property type="match status" value="1"/>
</dbReference>
<dbReference type="SUPFAM" id="SSF47095">
    <property type="entry name" value="HMG-box"/>
    <property type="match status" value="1"/>
</dbReference>
<dbReference type="InterPro" id="IPR052856">
    <property type="entry name" value="SOX30_TF"/>
</dbReference>
<proteinExistence type="predicted"/>
<dbReference type="Ensembl" id="ENSSANT00000012709.1">
    <property type="protein sequence ID" value="ENSSANP00000011873.1"/>
    <property type="gene ID" value="ENSSANG00000006469.1"/>
</dbReference>
<evidence type="ECO:0000313" key="4">
    <source>
        <dbReference type="Ensembl" id="ENSSANP00000011873.1"/>
    </source>
</evidence>
<keyword evidence="5" id="KW-1185">Reference proteome</keyword>
<dbReference type="KEGG" id="sanh:107661801"/>
<dbReference type="Gene3D" id="1.10.30.10">
    <property type="entry name" value="High mobility group box domain"/>
    <property type="match status" value="1"/>
</dbReference>
<keyword evidence="1" id="KW-0539">Nucleus</keyword>
<organism evidence="4 5">
    <name type="scientific">Sinocyclocheilus anshuiensis</name>
    <dbReference type="NCBI Taxonomy" id="1608454"/>
    <lineage>
        <taxon>Eukaryota</taxon>
        <taxon>Metazoa</taxon>
        <taxon>Chordata</taxon>
        <taxon>Craniata</taxon>
        <taxon>Vertebrata</taxon>
        <taxon>Euteleostomi</taxon>
        <taxon>Actinopterygii</taxon>
        <taxon>Neopterygii</taxon>
        <taxon>Teleostei</taxon>
        <taxon>Ostariophysi</taxon>
        <taxon>Cypriniformes</taxon>
        <taxon>Cyprinidae</taxon>
        <taxon>Cyprininae</taxon>
        <taxon>Sinocyclocheilus</taxon>
    </lineage>
</organism>
<dbReference type="SMART" id="SM00398">
    <property type="entry name" value="HMG"/>
    <property type="match status" value="1"/>
</dbReference>
<sequence length="405" mass="45649">MDKHPKMRAKKRFRNDEPVPKCAKTEENCIWKKPGPPVTIPAVKAQRVSEPTEVNSLTTHRQDHPQDEGFNSINRSLTEDVGVKQDNADWVTFPLYSSGQTSMVLTTDNAISQGFSVKDTPQSFNCNLSSEAPFPKINYQPISETYFPIATHQPISAASVINREPISEASVQINTRGLNFTQPPSGAESEVASSQNKKVSIKRPMNAFILWSKIHRPALSKANPYASNCDISVQLGLEWHKLSEEQKKPYYEEARRIMAQHMEKYPDWVYQPCRVKKKHSASRRPPVVPATQISTPFILTWAQRPNPYPEPLTSARGQNSLNSPANINQAMEMQQGFNSTDQCPLSAPQCIFSADLHMTGQQFYPAESIPCSSSSSHLIDFMSHYEDLRHEAPVLNCEYCFHDDN</sequence>
<dbReference type="PANTHER" id="PTHR47279:SF1">
    <property type="entry name" value="TRANSCRIPTION FACTOR SOX-30"/>
    <property type="match status" value="1"/>
</dbReference>
<dbReference type="RefSeq" id="XP_016307053.1">
    <property type="nucleotide sequence ID" value="XM_016451567.1"/>
</dbReference>
<dbReference type="GO" id="GO:0005634">
    <property type="term" value="C:nucleus"/>
    <property type="evidence" value="ECO:0007669"/>
    <property type="project" value="UniProtKB-UniRule"/>
</dbReference>
<feature type="region of interest" description="Disordered" evidence="2">
    <location>
        <begin position="46"/>
        <end position="69"/>
    </location>
</feature>
<feature type="domain" description="HMG box" evidence="3">
    <location>
        <begin position="201"/>
        <end position="269"/>
    </location>
</feature>
<keyword evidence="1" id="KW-0238">DNA-binding</keyword>
<dbReference type="GeneID" id="107661801"/>
<dbReference type="OrthoDB" id="6247875at2759"/>
<dbReference type="GO" id="GO:0000981">
    <property type="term" value="F:DNA-binding transcription factor activity, RNA polymerase II-specific"/>
    <property type="evidence" value="ECO:0007669"/>
    <property type="project" value="TreeGrafter"/>
</dbReference>
<accession>A0A671L1N5</accession>
<reference evidence="4" key="2">
    <citation type="submission" date="2025-09" db="UniProtKB">
        <authorList>
            <consortium name="Ensembl"/>
        </authorList>
    </citation>
    <scope>IDENTIFICATION</scope>
</reference>
<dbReference type="InterPro" id="IPR009071">
    <property type="entry name" value="HMG_box_dom"/>
</dbReference>
<protein>
    <submittedName>
        <fullName evidence="4">Transcription factor SOX-30-like</fullName>
    </submittedName>
</protein>
<dbReference type="AlphaFoldDB" id="A0A671L1N5"/>
<name>A0A671L1N5_9TELE</name>
<dbReference type="PANTHER" id="PTHR47279">
    <property type="entry name" value="TRANSCRIPTION FACTOR SOX-30"/>
    <property type="match status" value="1"/>
</dbReference>
<feature type="DNA-binding region" description="HMG box" evidence="1">
    <location>
        <begin position="201"/>
        <end position="269"/>
    </location>
</feature>
<evidence type="ECO:0000313" key="5">
    <source>
        <dbReference type="Proteomes" id="UP000472260"/>
    </source>
</evidence>
<evidence type="ECO:0000259" key="3">
    <source>
        <dbReference type="PROSITE" id="PS50118"/>
    </source>
</evidence>
<evidence type="ECO:0000256" key="1">
    <source>
        <dbReference type="PROSITE-ProRule" id="PRU00267"/>
    </source>
</evidence>
<reference evidence="4" key="1">
    <citation type="submission" date="2025-08" db="UniProtKB">
        <authorList>
            <consortium name="Ensembl"/>
        </authorList>
    </citation>
    <scope>IDENTIFICATION</scope>
</reference>
<dbReference type="Proteomes" id="UP000472260">
    <property type="component" value="Unassembled WGS sequence"/>
</dbReference>
<dbReference type="GO" id="GO:1990837">
    <property type="term" value="F:sequence-specific double-stranded DNA binding"/>
    <property type="evidence" value="ECO:0007669"/>
    <property type="project" value="TreeGrafter"/>
</dbReference>
<gene>
    <name evidence="4" type="primary">LOC107661801</name>
</gene>
<dbReference type="InterPro" id="IPR036910">
    <property type="entry name" value="HMG_box_dom_sf"/>
</dbReference>
<evidence type="ECO:0000256" key="2">
    <source>
        <dbReference type="SAM" id="MobiDB-lite"/>
    </source>
</evidence>
<dbReference type="Pfam" id="PF00505">
    <property type="entry name" value="HMG_box"/>
    <property type="match status" value="1"/>
</dbReference>